<dbReference type="EMBL" id="CABDUW010000029">
    <property type="protein sequence ID" value="VTJ53440.1"/>
    <property type="molecule type" value="Genomic_DNA"/>
</dbReference>
<feature type="compositionally biased region" description="Basic and acidic residues" evidence="1">
    <location>
        <begin position="406"/>
        <end position="415"/>
    </location>
</feature>
<dbReference type="Proteomes" id="UP000335636">
    <property type="component" value="Unassembled WGS sequence"/>
</dbReference>
<feature type="compositionally biased region" description="Polar residues" evidence="1">
    <location>
        <begin position="99"/>
        <end position="113"/>
    </location>
</feature>
<feature type="compositionally biased region" description="Pro residues" evidence="1">
    <location>
        <begin position="387"/>
        <end position="401"/>
    </location>
</feature>
<sequence>MLPQNKDRVLLQNAVPPGRPPQGLSQLVDSSTRNLQPLSPYPPFSSSTQSYFPFSPSPLSPSPGLHSYSSESNSDFAPHPYSSPLPSSPTFFHQSYGTIAFPQSSSPSNQQLYPSPPLTRSSSPSQPHNSPRSGYQTPSCQQDLPSSTLTSPSLPSPGVRSNKQTWHWPQYRETKSPGVVGGCVASEKDPAEFRDPGALAQALVVHLGHRRIAHDLRLLLLQHLWLGKTGQAPVVEYPVCLVCLRLRGPSCPKTKYRTGPRLLAFPQLLPCAQGQESGPLRIGIGFGLRLPQGQARALHLLPEKRREEVGLQGKATQAPPHQAPVAQTPAAQRLRAPAAQNQANSVPGTPSQAGSHRSAGLPSPRSTRCSGPPPQAPKQATASLKPKLPPAPKRPSSPEPAPDLGEPPRHPEGLVDWRSGLFSCPEPWKPLMEFAVSWLKRTQGT</sequence>
<dbReference type="Proteomes" id="UP000662637">
    <property type="component" value="Unassembled WGS sequence"/>
</dbReference>
<reference evidence="3 4" key="1">
    <citation type="submission" date="2019-04" db="EMBL/GenBank/DDBJ databases">
        <authorList>
            <person name="Alioto T."/>
            <person name="Alioto T."/>
        </authorList>
    </citation>
    <scope>NUCLEOTIDE SEQUENCE [LARGE SCALE GENOMIC DNA]</scope>
</reference>
<organism evidence="3 4">
    <name type="scientific">Marmota monax</name>
    <name type="common">Woodchuck</name>
    <dbReference type="NCBI Taxonomy" id="9995"/>
    <lineage>
        <taxon>Eukaryota</taxon>
        <taxon>Metazoa</taxon>
        <taxon>Chordata</taxon>
        <taxon>Craniata</taxon>
        <taxon>Vertebrata</taxon>
        <taxon>Euteleostomi</taxon>
        <taxon>Mammalia</taxon>
        <taxon>Eutheria</taxon>
        <taxon>Euarchontoglires</taxon>
        <taxon>Glires</taxon>
        <taxon>Rodentia</taxon>
        <taxon>Sciuromorpha</taxon>
        <taxon>Sciuridae</taxon>
        <taxon>Xerinae</taxon>
        <taxon>Marmotini</taxon>
        <taxon>Marmota</taxon>
    </lineage>
</organism>
<evidence type="ECO:0000313" key="3">
    <source>
        <dbReference type="EMBL" id="VTJ53440.1"/>
    </source>
</evidence>
<evidence type="ECO:0000313" key="2">
    <source>
        <dbReference type="EMBL" id="KAF7470940.1"/>
    </source>
</evidence>
<dbReference type="PANTHER" id="PTHR22235:SF2">
    <property type="entry name" value="PROLINE-RICH PROTEIN 30"/>
    <property type="match status" value="1"/>
</dbReference>
<dbReference type="Pfam" id="PF15728">
    <property type="entry name" value="DUF4679"/>
    <property type="match status" value="1"/>
</dbReference>
<feature type="compositionally biased region" description="Polar residues" evidence="1">
    <location>
        <begin position="128"/>
        <end position="143"/>
    </location>
</feature>
<feature type="compositionally biased region" description="Polar residues" evidence="1">
    <location>
        <begin position="345"/>
        <end position="355"/>
    </location>
</feature>
<feature type="compositionally biased region" description="Low complexity" evidence="1">
    <location>
        <begin position="326"/>
        <end position="344"/>
    </location>
</feature>
<feature type="compositionally biased region" description="Low complexity" evidence="1">
    <location>
        <begin position="144"/>
        <end position="157"/>
    </location>
</feature>
<evidence type="ECO:0000256" key="1">
    <source>
        <dbReference type="SAM" id="MobiDB-lite"/>
    </source>
</evidence>
<keyword evidence="4" id="KW-1185">Reference proteome</keyword>
<reference evidence="2" key="2">
    <citation type="submission" date="2020-08" db="EMBL/GenBank/DDBJ databases">
        <authorList>
            <person name="Shumante A."/>
            <person name="Zimin A.V."/>
            <person name="Puiu D."/>
            <person name="Salzberg S.L."/>
        </authorList>
    </citation>
    <scope>NUCLEOTIDE SEQUENCE</scope>
    <source>
        <strain evidence="2">WC2-LM</strain>
        <tissue evidence="2">Liver</tissue>
    </source>
</reference>
<feature type="compositionally biased region" description="Low complexity" evidence="1">
    <location>
        <begin position="118"/>
        <end position="127"/>
    </location>
</feature>
<accession>A0A5E4A8T8</accession>
<dbReference type="InterPro" id="IPR031461">
    <property type="entry name" value="DUF4679"/>
</dbReference>
<feature type="region of interest" description="Disordered" evidence="1">
    <location>
        <begin position="309"/>
        <end position="415"/>
    </location>
</feature>
<dbReference type="PANTHER" id="PTHR22235">
    <property type="entry name" value="PROLINE-RICH PROTEIN 30"/>
    <property type="match status" value="1"/>
</dbReference>
<protein>
    <submittedName>
        <fullName evidence="2">Proline-rich protein 30</fullName>
    </submittedName>
</protein>
<evidence type="ECO:0000313" key="4">
    <source>
        <dbReference type="Proteomes" id="UP000335636"/>
    </source>
</evidence>
<feature type="region of interest" description="Disordered" evidence="1">
    <location>
        <begin position="1"/>
        <end position="82"/>
    </location>
</feature>
<dbReference type="EMBL" id="WJEC01006891">
    <property type="protein sequence ID" value="KAF7470940.1"/>
    <property type="molecule type" value="Genomic_DNA"/>
</dbReference>
<gene>
    <name evidence="2" type="ORF">GHT09_017789</name>
    <name evidence="3" type="ORF">MONAX_5E002377</name>
</gene>
<feature type="region of interest" description="Disordered" evidence="1">
    <location>
        <begin position="99"/>
        <end position="173"/>
    </location>
</feature>
<feature type="compositionally biased region" description="Low complexity" evidence="1">
    <location>
        <begin position="62"/>
        <end position="80"/>
    </location>
</feature>
<name>A0A5E4A8T8_MARMO</name>
<dbReference type="AlphaFoldDB" id="A0A5E4A8T8"/>
<proteinExistence type="predicted"/>
<feature type="compositionally biased region" description="Polar residues" evidence="1">
    <location>
        <begin position="23"/>
        <end position="37"/>
    </location>
</feature>